<dbReference type="Gene3D" id="2.40.170.20">
    <property type="entry name" value="TonB-dependent receptor, beta-barrel domain"/>
    <property type="match status" value="1"/>
</dbReference>
<evidence type="ECO:0000256" key="5">
    <source>
        <dbReference type="ARBA" id="ARBA00022692"/>
    </source>
</evidence>
<keyword evidence="9 11" id="KW-0472">Membrane</keyword>
<dbReference type="PROSITE" id="PS52016">
    <property type="entry name" value="TONB_DEPENDENT_REC_3"/>
    <property type="match status" value="1"/>
</dbReference>
<accession>U2NQA5</accession>
<reference evidence="13 14" key="1">
    <citation type="submission" date="2013-08" db="EMBL/GenBank/DDBJ databases">
        <authorList>
            <person name="Durkin A.S."/>
            <person name="Haft D.R."/>
            <person name="McCorrison J."/>
            <person name="Torralba M."/>
            <person name="Gillis M."/>
            <person name="Haft D.H."/>
            <person name="Methe B."/>
            <person name="Sutton G."/>
            <person name="Nelson K.E."/>
        </authorList>
    </citation>
    <scope>NUCLEOTIDE SEQUENCE [LARGE SCALE GENOMIC DNA]</scope>
    <source>
        <strain evidence="13 14">F0067</strain>
    </source>
</reference>
<dbReference type="InterPro" id="IPR023996">
    <property type="entry name" value="TonB-dep_OMP_SusC/RagA"/>
</dbReference>
<comment type="similarity">
    <text evidence="11">Belongs to the TonB-dependent receptor family.</text>
</comment>
<dbReference type="GO" id="GO:0009279">
    <property type="term" value="C:cell outer membrane"/>
    <property type="evidence" value="ECO:0007669"/>
    <property type="project" value="UniProtKB-SubCell"/>
</dbReference>
<evidence type="ECO:0000256" key="1">
    <source>
        <dbReference type="ARBA" id="ARBA00004571"/>
    </source>
</evidence>
<dbReference type="InterPro" id="IPR012910">
    <property type="entry name" value="Plug_dom"/>
</dbReference>
<keyword evidence="10 11" id="KW-0998">Cell outer membrane</keyword>
<dbReference type="InterPro" id="IPR037066">
    <property type="entry name" value="Plug_dom_sf"/>
</dbReference>
<dbReference type="NCBIfam" id="TIGR04056">
    <property type="entry name" value="OMP_RagA_SusC"/>
    <property type="match status" value="1"/>
</dbReference>
<evidence type="ECO:0000313" key="13">
    <source>
        <dbReference type="EMBL" id="ERK40235.1"/>
    </source>
</evidence>
<dbReference type="SUPFAM" id="SSF49464">
    <property type="entry name" value="Carboxypeptidase regulatory domain-like"/>
    <property type="match status" value="1"/>
</dbReference>
<dbReference type="EMBL" id="AWEY01000007">
    <property type="protein sequence ID" value="ERK40235.1"/>
    <property type="molecule type" value="Genomic_DNA"/>
</dbReference>
<evidence type="ECO:0000256" key="6">
    <source>
        <dbReference type="ARBA" id="ARBA00022729"/>
    </source>
</evidence>
<dbReference type="Pfam" id="PF07715">
    <property type="entry name" value="Plug"/>
    <property type="match status" value="1"/>
</dbReference>
<keyword evidence="14" id="KW-1185">Reference proteome</keyword>
<evidence type="ECO:0000256" key="3">
    <source>
        <dbReference type="ARBA" id="ARBA00022452"/>
    </source>
</evidence>
<proteinExistence type="inferred from homology"/>
<protein>
    <submittedName>
        <fullName evidence="13">TonB-linked outer membrane protein, SusC/RagA family</fullName>
    </submittedName>
</protein>
<dbReference type="Proteomes" id="UP000016648">
    <property type="component" value="Unassembled WGS sequence"/>
</dbReference>
<dbReference type="Gene3D" id="2.60.40.1120">
    <property type="entry name" value="Carboxypeptidase-like, regulatory domain"/>
    <property type="match status" value="1"/>
</dbReference>
<keyword evidence="7" id="KW-0408">Iron</keyword>
<evidence type="ECO:0000259" key="12">
    <source>
        <dbReference type="Pfam" id="PF07715"/>
    </source>
</evidence>
<evidence type="ECO:0000256" key="9">
    <source>
        <dbReference type="ARBA" id="ARBA00023136"/>
    </source>
</evidence>
<dbReference type="PATRIC" id="fig|1115809.3.peg.419"/>
<comment type="subcellular location">
    <subcellularLocation>
        <location evidence="1 11">Cell outer membrane</location>
        <topology evidence="1 11">Multi-pass membrane protein</topology>
    </subcellularLocation>
</comment>
<keyword evidence="4" id="KW-0410">Iron transport</keyword>
<comment type="caution">
    <text evidence="13">The sequence shown here is derived from an EMBL/GenBank/DDBJ whole genome shotgun (WGS) entry which is preliminary data.</text>
</comment>
<keyword evidence="8" id="KW-0406">Ion transport</keyword>
<evidence type="ECO:0000256" key="4">
    <source>
        <dbReference type="ARBA" id="ARBA00022496"/>
    </source>
</evidence>
<dbReference type="GO" id="GO:0015344">
    <property type="term" value="F:siderophore uptake transmembrane transporter activity"/>
    <property type="evidence" value="ECO:0007669"/>
    <property type="project" value="TreeGrafter"/>
</dbReference>
<evidence type="ECO:0000256" key="11">
    <source>
        <dbReference type="PROSITE-ProRule" id="PRU01360"/>
    </source>
</evidence>
<gene>
    <name evidence="13" type="ORF">HMPREF9135_0600</name>
</gene>
<dbReference type="InterPro" id="IPR036942">
    <property type="entry name" value="Beta-barrel_TonB_sf"/>
</dbReference>
<evidence type="ECO:0000256" key="10">
    <source>
        <dbReference type="ARBA" id="ARBA00023237"/>
    </source>
</evidence>
<evidence type="ECO:0000256" key="2">
    <source>
        <dbReference type="ARBA" id="ARBA00022448"/>
    </source>
</evidence>
<organism evidence="13 14">
    <name type="scientific">Segatella baroniae F0067</name>
    <dbReference type="NCBI Taxonomy" id="1115809"/>
    <lineage>
        <taxon>Bacteria</taxon>
        <taxon>Pseudomonadati</taxon>
        <taxon>Bacteroidota</taxon>
        <taxon>Bacteroidia</taxon>
        <taxon>Bacteroidales</taxon>
        <taxon>Prevotellaceae</taxon>
        <taxon>Segatella</taxon>
    </lineage>
</organism>
<keyword evidence="6" id="KW-0732">Signal</keyword>
<keyword evidence="3 11" id="KW-1134">Transmembrane beta strand</keyword>
<dbReference type="SUPFAM" id="SSF56935">
    <property type="entry name" value="Porins"/>
    <property type="match status" value="1"/>
</dbReference>
<feature type="domain" description="TonB-dependent receptor plug" evidence="12">
    <location>
        <begin position="164"/>
        <end position="292"/>
    </location>
</feature>
<name>U2NQA5_9BACT</name>
<evidence type="ECO:0000256" key="7">
    <source>
        <dbReference type="ARBA" id="ARBA00023004"/>
    </source>
</evidence>
<dbReference type="InterPro" id="IPR023997">
    <property type="entry name" value="TonB-dep_OMP_SusC/RagA_CS"/>
</dbReference>
<keyword evidence="5 11" id="KW-0812">Transmembrane</keyword>
<sequence>MIGRYFLHTYHIIKNLITMDGNHKENHVAAKTIFTGTFLAALFLSSGMPSVKAAGPDNSPRMVTTQQQKNVVKGKVLDANGEPVIGASVLVRGSQKGAITDTNGEFSIEAPIGSMLEVSYIGMETRAIKVINGKTLTINLKEDSRTVDEVVVTAMGIKKERKALGYAVTDLKATELMKNKNTNVINSLAGKVPGLNITQSSGAAGAGASIVMRGANSTAEGRSNQPLFVVDGIIYDNSTSVIGNSGTDGMTRNATTFSNRVMDINPEDIADISVLKGAAAAALYGSRAADGAIIITTKKGAEGTVKVDYSGKISGSWATKLPETQKQFGRGVYTTNGVFSDQTYDSWGKAYEGTETLYDNIGDFFRNGTILDNNISVSGGSKNQSFYLSLSNYDQQGIVRKTGYNKTTVRFNGEQKYGRLTLGANVTYSIARTNKTLTSGGLWGSGGTGTMNTLYSWPLQEQMSHYLKEDGTKYRLFDGVWDLANDMENPYWIINKDKMTDKTNRFTGAINASFKITDWWDVSARVGYDNYTTDAYTYIAPGSVVHEIYQNGRLAKTDHRYEYYSTNFMTNFHKNVGDFSLSLMMGTTAESTKRVNQTHWGYNFISEGAIGFNNIASSNQFFKDNTIRKRLVGIFSEFRADYKNIAYVTVTGRNDWSSTLPIDNRSYFYPSVSGAFVFTELIPKNDILSFGKIRASWAQVGKDADPYATLTYLTTPMIYGSYIGVGNSYVAGNAILKPEIQTAWEIGAELRFLNGRLGLDWTYYHSSTKNQIAQPRLSNANGYIMSSINSGSVINKGMEISITGKPVVKRDLQWETTLNLSYNRGTLGTFLEGVGMFYPTDAQFGTVKSASVPNGGNFMALVGKRFEYQHVDNDKTKAEIEGGKFLVDPTTGLYKVHASDNDVVGNREPKLIGGLNNTLSYKDFTLSFLLDFRIGGDVFNGTEQYMVNNGLSKLTTQNDRQSVTVSGINSETGEEYTQTYEADKQYTFGKTTYSGKAMIQRYWSNYAQNSYNFIQEVNWLKLRSISLTYDLSRLISKQNIIKRLSVNLTGQNLFTITNYKGMDPEVSTAGGTGGSGATGIDYCSVPSVRSVTFGVNLTF</sequence>
<dbReference type="NCBIfam" id="TIGR04057">
    <property type="entry name" value="SusC_RagA_signa"/>
    <property type="match status" value="1"/>
</dbReference>
<evidence type="ECO:0000313" key="14">
    <source>
        <dbReference type="Proteomes" id="UP000016648"/>
    </source>
</evidence>
<dbReference type="PANTHER" id="PTHR32552:SF68">
    <property type="entry name" value="FERRICHROME OUTER MEMBRANE TRANSPORTER_PHAGE RECEPTOR"/>
    <property type="match status" value="1"/>
</dbReference>
<dbReference type="AlphaFoldDB" id="U2NQA5"/>
<keyword evidence="2 11" id="KW-0813">Transport</keyword>
<dbReference type="InterPro" id="IPR008969">
    <property type="entry name" value="CarboxyPept-like_regulatory"/>
</dbReference>
<dbReference type="InterPro" id="IPR039426">
    <property type="entry name" value="TonB-dep_rcpt-like"/>
</dbReference>
<dbReference type="Gene3D" id="2.170.130.10">
    <property type="entry name" value="TonB-dependent receptor, plug domain"/>
    <property type="match status" value="1"/>
</dbReference>
<dbReference type="PANTHER" id="PTHR32552">
    <property type="entry name" value="FERRICHROME IRON RECEPTOR-RELATED"/>
    <property type="match status" value="1"/>
</dbReference>
<evidence type="ECO:0000256" key="8">
    <source>
        <dbReference type="ARBA" id="ARBA00023065"/>
    </source>
</evidence>
<dbReference type="FunFam" id="2.60.40.1120:FF:000003">
    <property type="entry name" value="Outer membrane protein Omp121"/>
    <property type="match status" value="1"/>
</dbReference>
<dbReference type="Pfam" id="PF13715">
    <property type="entry name" value="CarbopepD_reg_2"/>
    <property type="match status" value="1"/>
</dbReference>